<dbReference type="AlphaFoldDB" id="A0A4R6QAK8"/>
<dbReference type="InterPro" id="IPR029044">
    <property type="entry name" value="Nucleotide-diphossugar_trans"/>
</dbReference>
<gene>
    <name evidence="1" type="ORF">BC748_1463</name>
</gene>
<dbReference type="CDD" id="cd02513">
    <property type="entry name" value="CMP-NeuAc_Synthase"/>
    <property type="match status" value="1"/>
</dbReference>
<accession>A0A4R6QAK8</accession>
<dbReference type="EMBL" id="SNXR01000013">
    <property type="protein sequence ID" value="TDP59220.1"/>
    <property type="molecule type" value="Genomic_DNA"/>
</dbReference>
<name>A0A4R6QAK8_9FLAO</name>
<keyword evidence="1" id="KW-0808">Transferase</keyword>
<dbReference type="OrthoDB" id="9805604at2"/>
<proteinExistence type="predicted"/>
<dbReference type="Proteomes" id="UP000295260">
    <property type="component" value="Unassembled WGS sequence"/>
</dbReference>
<keyword evidence="1" id="KW-0548">Nucleotidyltransferase</keyword>
<keyword evidence="2" id="KW-1185">Reference proteome</keyword>
<dbReference type="RefSeq" id="WP_133532762.1">
    <property type="nucleotide sequence ID" value="NZ_SNXR01000013.1"/>
</dbReference>
<protein>
    <submittedName>
        <fullName evidence="1">N-acylneuraminate cytidylyltransferase</fullName>
    </submittedName>
</protein>
<dbReference type="PANTHER" id="PTHR21485">
    <property type="entry name" value="HAD SUPERFAMILY MEMBERS CMAS AND KDSC"/>
    <property type="match status" value="1"/>
</dbReference>
<dbReference type="Pfam" id="PF02348">
    <property type="entry name" value="CTP_transf_3"/>
    <property type="match status" value="1"/>
</dbReference>
<dbReference type="SUPFAM" id="SSF53448">
    <property type="entry name" value="Nucleotide-diphospho-sugar transferases"/>
    <property type="match status" value="1"/>
</dbReference>
<dbReference type="PANTHER" id="PTHR21485:SF6">
    <property type="entry name" value="N-ACYLNEURAMINATE CYTIDYLYLTRANSFERASE-RELATED"/>
    <property type="match status" value="1"/>
</dbReference>
<sequence length="232" mass="26345">MRVLAIIPARGGSKGVPKKNIKLLGGKPLIMHAIDCAKNASKVTKVVVSSDSNEIIQIAIQNDCQVIKRPTELADDNSNVVTAVEHVYNQLNEEFDVIVLLQPTSPLRTPNDLNAIISMFEKEADLDGVISVVAFDDYHPARMYSLDENLEMIPLQKEGETTRRQDLKPVYYRNGCFYAVRVKAFFKEKSFMVKNKKGFIMDANWLLNIDTQRDFKIATLLYDDWKNEIVNH</sequence>
<dbReference type="Gene3D" id="3.90.550.10">
    <property type="entry name" value="Spore Coat Polysaccharide Biosynthesis Protein SpsA, Chain A"/>
    <property type="match status" value="1"/>
</dbReference>
<dbReference type="InterPro" id="IPR003329">
    <property type="entry name" value="Cytidylyl_trans"/>
</dbReference>
<organism evidence="1 2">
    <name type="scientific">Flavobacterium dankookense</name>
    <dbReference type="NCBI Taxonomy" id="706186"/>
    <lineage>
        <taxon>Bacteria</taxon>
        <taxon>Pseudomonadati</taxon>
        <taxon>Bacteroidota</taxon>
        <taxon>Flavobacteriia</taxon>
        <taxon>Flavobacteriales</taxon>
        <taxon>Flavobacteriaceae</taxon>
        <taxon>Flavobacterium</taxon>
    </lineage>
</organism>
<dbReference type="GO" id="GO:0008781">
    <property type="term" value="F:N-acylneuraminate cytidylyltransferase activity"/>
    <property type="evidence" value="ECO:0007669"/>
    <property type="project" value="TreeGrafter"/>
</dbReference>
<reference evidence="1 2" key="1">
    <citation type="submission" date="2019-03" db="EMBL/GenBank/DDBJ databases">
        <title>Genomic Encyclopedia of Archaeal and Bacterial Type Strains, Phase II (KMG-II): from individual species to whole genera.</title>
        <authorList>
            <person name="Goeker M."/>
        </authorList>
    </citation>
    <scope>NUCLEOTIDE SEQUENCE [LARGE SCALE GENOMIC DNA]</scope>
    <source>
        <strain evidence="1 2">DSM 25687</strain>
    </source>
</reference>
<evidence type="ECO:0000313" key="1">
    <source>
        <dbReference type="EMBL" id="TDP59220.1"/>
    </source>
</evidence>
<comment type="caution">
    <text evidence="1">The sequence shown here is derived from an EMBL/GenBank/DDBJ whole genome shotgun (WGS) entry which is preliminary data.</text>
</comment>
<dbReference type="InterPro" id="IPR050793">
    <property type="entry name" value="CMP-NeuNAc_synthase"/>
</dbReference>
<evidence type="ECO:0000313" key="2">
    <source>
        <dbReference type="Proteomes" id="UP000295260"/>
    </source>
</evidence>